<reference evidence="4 5" key="1">
    <citation type="submission" date="2022-10" db="EMBL/GenBank/DDBJ databases">
        <title>The complete genomes of actinobacterial strains from the NBC collection.</title>
        <authorList>
            <person name="Joergensen T.S."/>
            <person name="Alvarez Arevalo M."/>
            <person name="Sterndorff E.B."/>
            <person name="Faurdal D."/>
            <person name="Vuksanovic O."/>
            <person name="Mourched A.-S."/>
            <person name="Charusanti P."/>
            <person name="Shaw S."/>
            <person name="Blin K."/>
            <person name="Weber T."/>
        </authorList>
    </citation>
    <scope>NUCLEOTIDE SEQUENCE [LARGE SCALE GENOMIC DNA]</scope>
    <source>
        <strain evidence="4 5">NBC_00123</strain>
        <plasmid evidence="4 5">unnamed1</plasmid>
    </source>
</reference>
<dbReference type="SUPFAM" id="SSF52540">
    <property type="entry name" value="P-loop containing nucleoside triphosphate hydrolases"/>
    <property type="match status" value="1"/>
</dbReference>
<feature type="domain" description="DUF7779" evidence="3">
    <location>
        <begin position="287"/>
        <end position="381"/>
    </location>
</feature>
<dbReference type="InterPro" id="IPR053137">
    <property type="entry name" value="NLR-like"/>
</dbReference>
<dbReference type="EMBL" id="CP108189">
    <property type="protein sequence ID" value="WTR75799.1"/>
    <property type="molecule type" value="Genomic_DNA"/>
</dbReference>
<evidence type="ECO:0000259" key="3">
    <source>
        <dbReference type="Pfam" id="PF25000"/>
    </source>
</evidence>
<dbReference type="PANTHER" id="PTHR46082">
    <property type="entry name" value="ATP/GTP-BINDING PROTEIN-RELATED"/>
    <property type="match status" value="1"/>
</dbReference>
<sequence length="783" mass="83736">MIPSRAQSFQDRAEAGQLRAAVDDDAVSCQVLTGMGGVGKTQLAADYAHTAWGNGGLDVLVWVTATSRPSVVASYAQAGVELCGADPKDPDRAARAFLAWLTPKAGQTPCRWLIVLDDIADPGDLNATSEDPDSRHSLWPPASPHGRTLATTRRRDAALTRNARPPIKVGLFTPDEAATYLTTSLAAHSRNEPADYLATLARDLGRLPLALSQATAYIIDAAIPVDCVPCPHDEGECPSYRALLADRVTALVDLAPDVLPDEQGVALAAAWSLSIERADRLRPVGLARPMLQLAALLDANGIPQDVLTGEAARGHLAAHRIATSPCPAEEPALVSRQDTVRALRALDRLSLIAHTSDTPHKTVRVHQLIQRATRDTLTPDQRVHHARTAADALRAAWPETEHDSTLAQVLRANTDALTRHAEDALWYPDAHAVLFRAGESLGRSGQVADAVSHALYLAETARQRLGPDHPDALIARNNLAYWRGEAGDPAGAADAFADLLSDRTRILGWSHPHTLDTVVNLSHWQARAGHTRSAGLSFFAFYGVCLDKLGPEHPRTRSALSHLATWLDESGNLAGAADMFAELVEICLRTVGPDDLETLSARKNLARVRGEAGDTAGAVGAFAELLTDCLRTLGLGHPETFQARDGLARWRGKAGDAVGAADAFADLLADHTRIMGPDHPVTFSIRNNLAYWRGEAGDAVGAADALAELLTDCLRVLGAGHSFTLAVFGNLCSWHWAAGKGAEAIATCAAFFEDCRRALGPEHRHTLTARHDLDHYRGLAGAD</sequence>
<dbReference type="Pfam" id="PF00931">
    <property type="entry name" value="NB-ARC"/>
    <property type="match status" value="1"/>
</dbReference>
<feature type="domain" description="NB-ARC" evidence="2">
    <location>
        <begin position="31"/>
        <end position="181"/>
    </location>
</feature>
<dbReference type="Gene3D" id="1.25.40.10">
    <property type="entry name" value="Tetratricopeptide repeat domain"/>
    <property type="match status" value="2"/>
</dbReference>
<dbReference type="Pfam" id="PF25000">
    <property type="entry name" value="DUF7779"/>
    <property type="match status" value="1"/>
</dbReference>
<evidence type="ECO:0000256" key="1">
    <source>
        <dbReference type="SAM" id="MobiDB-lite"/>
    </source>
</evidence>
<accession>A0ABZ1LRK0</accession>
<dbReference type="Proteomes" id="UP001622594">
    <property type="component" value="Plasmid unnamed1"/>
</dbReference>
<dbReference type="PANTHER" id="PTHR46082:SF6">
    <property type="entry name" value="AAA+ ATPASE DOMAIN-CONTAINING PROTEIN-RELATED"/>
    <property type="match status" value="1"/>
</dbReference>
<evidence type="ECO:0000313" key="4">
    <source>
        <dbReference type="EMBL" id="WTR75799.1"/>
    </source>
</evidence>
<dbReference type="InterPro" id="IPR027417">
    <property type="entry name" value="P-loop_NTPase"/>
</dbReference>
<dbReference type="InterPro" id="IPR011990">
    <property type="entry name" value="TPR-like_helical_dom_sf"/>
</dbReference>
<dbReference type="Gene3D" id="3.40.50.300">
    <property type="entry name" value="P-loop containing nucleotide triphosphate hydrolases"/>
    <property type="match status" value="1"/>
</dbReference>
<dbReference type="Pfam" id="PF13374">
    <property type="entry name" value="TPR_10"/>
    <property type="match status" value="2"/>
</dbReference>
<geneLocation type="plasmid" evidence="4 5">
    <name>unnamed1</name>
</geneLocation>
<dbReference type="InterPro" id="IPR056681">
    <property type="entry name" value="DUF7779"/>
</dbReference>
<feature type="region of interest" description="Disordered" evidence="1">
    <location>
        <begin position="125"/>
        <end position="155"/>
    </location>
</feature>
<proteinExistence type="predicted"/>
<dbReference type="RefSeq" id="WP_331717877.1">
    <property type="nucleotide sequence ID" value="NZ_CP108189.1"/>
</dbReference>
<keyword evidence="4" id="KW-0614">Plasmid</keyword>
<keyword evidence="5" id="KW-1185">Reference proteome</keyword>
<organism evidence="4 5">
    <name type="scientific">Streptomyces zaomyceticus</name>
    <dbReference type="NCBI Taxonomy" id="68286"/>
    <lineage>
        <taxon>Bacteria</taxon>
        <taxon>Bacillati</taxon>
        <taxon>Actinomycetota</taxon>
        <taxon>Actinomycetes</taxon>
        <taxon>Kitasatosporales</taxon>
        <taxon>Streptomycetaceae</taxon>
        <taxon>Streptomyces</taxon>
    </lineage>
</organism>
<name>A0ABZ1LRK0_9ACTN</name>
<dbReference type="SUPFAM" id="SSF48452">
    <property type="entry name" value="TPR-like"/>
    <property type="match status" value="3"/>
</dbReference>
<dbReference type="InterPro" id="IPR002182">
    <property type="entry name" value="NB-ARC"/>
</dbReference>
<protein>
    <submittedName>
        <fullName evidence="4">Tetratricopeptide repeat protein</fullName>
    </submittedName>
</protein>
<evidence type="ECO:0000259" key="2">
    <source>
        <dbReference type="Pfam" id="PF00931"/>
    </source>
</evidence>
<evidence type="ECO:0000313" key="5">
    <source>
        <dbReference type="Proteomes" id="UP001622594"/>
    </source>
</evidence>
<gene>
    <name evidence="4" type="ORF">OG814_41790</name>
</gene>